<evidence type="ECO:0000259" key="1">
    <source>
        <dbReference type="PROSITE" id="PS50878"/>
    </source>
</evidence>
<dbReference type="CDD" id="cd01650">
    <property type="entry name" value="RT_nLTR_like"/>
    <property type="match status" value="1"/>
</dbReference>
<dbReference type="EMBL" id="GECU01034884">
    <property type="protein sequence ID" value="JAS72822.1"/>
    <property type="molecule type" value="Transcribed_RNA"/>
</dbReference>
<organism evidence="2">
    <name type="scientific">Homalodisca liturata</name>
    <dbReference type="NCBI Taxonomy" id="320908"/>
    <lineage>
        <taxon>Eukaryota</taxon>
        <taxon>Metazoa</taxon>
        <taxon>Ecdysozoa</taxon>
        <taxon>Arthropoda</taxon>
        <taxon>Hexapoda</taxon>
        <taxon>Insecta</taxon>
        <taxon>Pterygota</taxon>
        <taxon>Neoptera</taxon>
        <taxon>Paraneoptera</taxon>
        <taxon>Hemiptera</taxon>
        <taxon>Auchenorrhyncha</taxon>
        <taxon>Membracoidea</taxon>
        <taxon>Cicadellidae</taxon>
        <taxon>Cicadellinae</taxon>
        <taxon>Proconiini</taxon>
        <taxon>Homalodisca</taxon>
    </lineage>
</organism>
<dbReference type="InterPro" id="IPR000477">
    <property type="entry name" value="RT_dom"/>
</dbReference>
<dbReference type="Pfam" id="PF00078">
    <property type="entry name" value="RVT_1"/>
    <property type="match status" value="1"/>
</dbReference>
<dbReference type="PROSITE" id="PS50878">
    <property type="entry name" value="RT_POL"/>
    <property type="match status" value="1"/>
</dbReference>
<name>A0A1B6HDX7_9HEMI</name>
<sequence>MSRLKKDYDLRLKLLRKQDNAETVSRSDNKSKTLWQIINSERKSKDEKSLPLALDIHGKHVQEPKLIADHLNTFFTNIAHETIQLNGHTNLQKITPAENFNVPTLILQPTNREEMTKLIQSLKVKTSTGYDNVSTRLLKICKEELVDPLTEIINSSFSQGIFPSALKIAKVYPKYKQGPTTQPSNYRPISLIPTFSKVIEKLVLNRILEHLSMNQLLTPYQHGFLPGRSTTTALISLVEFLADQLEDGNTSTAIFLDYSKAFDCLSHDHLLSKLATLGIQGQSLEWFRSYLTGRSQMTEVKYTTKGITRQICSGLQAITRGVPQGSVLGPVLFILYTNDFPQYMEDFSSTLMYADDTVLLLGKTNQEELEIAAYTAVNMAVQYCHGNDLVVNETKTKQLFFGRHKDTVGGLPELEEISTSKYLGVTIDDSLTWTHHIDNLCKRLSAGLYVIRRMKHISDLRTAKTAYYALYESHLRYGIAVWGGTTLGNLQRVLIHQKRAIRILASLRTRESCRQAFQELKILTVVNLYILEAVTYVHLKSPDEVMTGAQQHDYNTRHAANYHLPAHRLASTEKKPTYVGAKLWHALPLELKRRDRLQFGHKLKLWLQDHPFYTINEFLNCTVL</sequence>
<feature type="domain" description="Reverse transcriptase" evidence="1">
    <location>
        <begin position="155"/>
        <end position="427"/>
    </location>
</feature>
<dbReference type="SUPFAM" id="SSF56672">
    <property type="entry name" value="DNA/RNA polymerases"/>
    <property type="match status" value="1"/>
</dbReference>
<proteinExistence type="predicted"/>
<accession>A0A1B6HDX7</accession>
<protein>
    <recommendedName>
        <fullName evidence="1">Reverse transcriptase domain-containing protein</fullName>
    </recommendedName>
</protein>
<evidence type="ECO:0000313" key="2">
    <source>
        <dbReference type="EMBL" id="JAS72822.1"/>
    </source>
</evidence>
<dbReference type="InterPro" id="IPR043502">
    <property type="entry name" value="DNA/RNA_pol_sf"/>
</dbReference>
<dbReference type="AlphaFoldDB" id="A0A1B6HDX7"/>
<gene>
    <name evidence="2" type="ORF">g.28444</name>
</gene>
<dbReference type="PANTHER" id="PTHR33332">
    <property type="entry name" value="REVERSE TRANSCRIPTASE DOMAIN-CONTAINING PROTEIN"/>
    <property type="match status" value="1"/>
</dbReference>
<dbReference type="GO" id="GO:0071897">
    <property type="term" value="P:DNA biosynthetic process"/>
    <property type="evidence" value="ECO:0007669"/>
    <property type="project" value="UniProtKB-ARBA"/>
</dbReference>
<reference evidence="2" key="1">
    <citation type="submission" date="2015-11" db="EMBL/GenBank/DDBJ databases">
        <title>De novo transcriptome assembly of four potential Pierce s Disease insect vectors from Arizona vineyards.</title>
        <authorList>
            <person name="Tassone E.E."/>
        </authorList>
    </citation>
    <scope>NUCLEOTIDE SEQUENCE</scope>
</reference>